<keyword evidence="4" id="KW-1185">Reference proteome</keyword>
<evidence type="ECO:0000256" key="1">
    <source>
        <dbReference type="ARBA" id="ARBA00022729"/>
    </source>
</evidence>
<comment type="caution">
    <text evidence="3">The sequence shown here is derived from an EMBL/GenBank/DDBJ whole genome shotgun (WGS) entry which is preliminary data.</text>
</comment>
<protein>
    <submittedName>
        <fullName evidence="3">Extracellular solute-binding protein</fullName>
    </submittedName>
</protein>
<keyword evidence="1 2" id="KW-0732">Signal</keyword>
<gene>
    <name evidence="3" type="ORF">E6C48_20530</name>
</gene>
<evidence type="ECO:0000313" key="3">
    <source>
        <dbReference type="EMBL" id="THF54874.1"/>
    </source>
</evidence>
<dbReference type="PANTHER" id="PTHR30006:SF25">
    <property type="entry name" value="PHOSPHOGLYCERATE TRANSPORT REGULATORY PROTEIN PGTC"/>
    <property type="match status" value="1"/>
</dbReference>
<sequence length="364" mass="39916">MMRRTLIFAFAAATLLLPMLANALEGDHRIFPAKGSETGRLLIHGATDLDAMQPLIADFQDRNPDIAVEYTDMVTNDLFRQAQQICAAKAEGADILLSSSVDQLVRLANDGCAQPHRSAETMAVPDWANWRDEVFGFTFEPVVFVYDRRTVPAEDVPRSHEALSNLLRSKAEAYRGRVGTYDIAASGVGYLLAFNDSRQAPTANGRLLETLSRTDTVIRCCNNEVLGELAAGRISLAYNVLGSYAYAAARANAALGIVLPRDYTLILSRGALIPSHAPHPDVGKRFLNYLLSARGRGVAREKSFFFAEDAPLPDGVDGPPDLMQSGIGRPIRIGPALLAAQDEVQRRTFIADWMELIRKSRTDR</sequence>
<dbReference type="Gene3D" id="3.40.190.10">
    <property type="entry name" value="Periplasmic binding protein-like II"/>
    <property type="match status" value="2"/>
</dbReference>
<proteinExistence type="predicted"/>
<dbReference type="SUPFAM" id="SSF53850">
    <property type="entry name" value="Periplasmic binding protein-like II"/>
    <property type="match status" value="1"/>
</dbReference>
<dbReference type="EMBL" id="SSNY01000015">
    <property type="protein sequence ID" value="THF54874.1"/>
    <property type="molecule type" value="Genomic_DNA"/>
</dbReference>
<feature type="signal peptide" evidence="2">
    <location>
        <begin position="1"/>
        <end position="23"/>
    </location>
</feature>
<organism evidence="3 4">
    <name type="scientific">Ollibium composti</name>
    <dbReference type="NCBI Taxonomy" id="2675109"/>
    <lineage>
        <taxon>Bacteria</taxon>
        <taxon>Pseudomonadati</taxon>
        <taxon>Pseudomonadota</taxon>
        <taxon>Alphaproteobacteria</taxon>
        <taxon>Hyphomicrobiales</taxon>
        <taxon>Phyllobacteriaceae</taxon>
        <taxon>Ollibium</taxon>
    </lineage>
</organism>
<evidence type="ECO:0000256" key="2">
    <source>
        <dbReference type="SAM" id="SignalP"/>
    </source>
</evidence>
<evidence type="ECO:0000313" key="4">
    <source>
        <dbReference type="Proteomes" id="UP000306441"/>
    </source>
</evidence>
<dbReference type="Proteomes" id="UP000306441">
    <property type="component" value="Unassembled WGS sequence"/>
</dbReference>
<dbReference type="PANTHER" id="PTHR30006">
    <property type="entry name" value="THIAMINE-BINDING PERIPLASMIC PROTEIN-RELATED"/>
    <property type="match status" value="1"/>
</dbReference>
<dbReference type="Pfam" id="PF13531">
    <property type="entry name" value="SBP_bac_11"/>
    <property type="match status" value="1"/>
</dbReference>
<accession>A0ABY2Q2Q2</accession>
<name>A0ABY2Q2Q2_9HYPH</name>
<feature type="chain" id="PRO_5046328395" evidence="2">
    <location>
        <begin position="24"/>
        <end position="364"/>
    </location>
</feature>
<reference evidence="3 4" key="1">
    <citation type="submission" date="2019-04" db="EMBL/GenBank/DDBJ databases">
        <title>Mesorhizobium composti sp. nov., isolated from compost.</title>
        <authorList>
            <person name="Lin S.-Y."/>
            <person name="Hameed A."/>
            <person name="Hsieh Y.-T."/>
            <person name="Young C.-C."/>
        </authorList>
    </citation>
    <scope>NUCLEOTIDE SEQUENCE [LARGE SCALE GENOMIC DNA]</scope>
    <source>
        <strain evidence="3 4">CC-YTH430</strain>
    </source>
</reference>